<accession>A0A8J6NUJ2</accession>
<dbReference type="InterPro" id="IPR050190">
    <property type="entry name" value="UPF0213_domain"/>
</dbReference>
<evidence type="ECO:0000313" key="4">
    <source>
        <dbReference type="Proteomes" id="UP000603434"/>
    </source>
</evidence>
<comment type="caution">
    <text evidence="3">The sequence shown here is derived from an EMBL/GenBank/DDBJ whole genome shotgun (WGS) entry which is preliminary data.</text>
</comment>
<dbReference type="AlphaFoldDB" id="A0A8J6NUJ2"/>
<dbReference type="Gene3D" id="3.40.1440.10">
    <property type="entry name" value="GIY-YIG endonuclease"/>
    <property type="match status" value="1"/>
</dbReference>
<dbReference type="SUPFAM" id="SSF82771">
    <property type="entry name" value="GIY-YIG endonuclease"/>
    <property type="match status" value="1"/>
</dbReference>
<comment type="similarity">
    <text evidence="1">Belongs to the UPF0213 family.</text>
</comment>
<name>A0A8J6NUJ2_9BACT</name>
<sequence length="82" mass="9617">MNEFYYVYILASETNESHHYTGLTKNLESRLKAHNNGQVAHTSKYRPWKIETAIGFRSREKAAKFEKYLKSHSGRAFAKKHL</sequence>
<protein>
    <submittedName>
        <fullName evidence="3">GIY-YIG nuclease family protein</fullName>
    </submittedName>
</protein>
<dbReference type="PROSITE" id="PS50164">
    <property type="entry name" value="GIY_YIG"/>
    <property type="match status" value="1"/>
</dbReference>
<dbReference type="PANTHER" id="PTHR34477:SF1">
    <property type="entry name" value="UPF0213 PROTEIN YHBQ"/>
    <property type="match status" value="1"/>
</dbReference>
<dbReference type="InterPro" id="IPR000305">
    <property type="entry name" value="GIY-YIG_endonuc"/>
</dbReference>
<evidence type="ECO:0000313" key="3">
    <source>
        <dbReference type="EMBL" id="MBC8362607.1"/>
    </source>
</evidence>
<feature type="domain" description="GIY-YIG" evidence="2">
    <location>
        <begin position="3"/>
        <end position="82"/>
    </location>
</feature>
<dbReference type="CDD" id="cd10449">
    <property type="entry name" value="GIY-YIG_SLX1_like"/>
    <property type="match status" value="1"/>
</dbReference>
<dbReference type="InterPro" id="IPR035901">
    <property type="entry name" value="GIY-YIG_endonuc_sf"/>
</dbReference>
<dbReference type="PANTHER" id="PTHR34477">
    <property type="entry name" value="UPF0213 PROTEIN YHBQ"/>
    <property type="match status" value="1"/>
</dbReference>
<reference evidence="3 4" key="1">
    <citation type="submission" date="2020-08" db="EMBL/GenBank/DDBJ databases">
        <title>Bridging the membrane lipid divide: bacteria of the FCB group superphylum have the potential to synthesize archaeal ether lipids.</title>
        <authorList>
            <person name="Villanueva L."/>
            <person name="Von Meijenfeldt F.A.B."/>
            <person name="Westbye A.B."/>
            <person name="Yadav S."/>
            <person name="Hopmans E.C."/>
            <person name="Dutilh B.E."/>
            <person name="Sinninghe Damste J.S."/>
        </authorList>
    </citation>
    <scope>NUCLEOTIDE SEQUENCE [LARGE SCALE GENOMIC DNA]</scope>
    <source>
        <strain evidence="3">NIOZ-UU30</strain>
    </source>
</reference>
<gene>
    <name evidence="3" type="ORF">H8E23_14570</name>
</gene>
<dbReference type="EMBL" id="JACNJH010000207">
    <property type="protein sequence ID" value="MBC8362607.1"/>
    <property type="molecule type" value="Genomic_DNA"/>
</dbReference>
<proteinExistence type="inferred from homology"/>
<dbReference type="Pfam" id="PF01541">
    <property type="entry name" value="GIY-YIG"/>
    <property type="match status" value="1"/>
</dbReference>
<dbReference type="Proteomes" id="UP000603434">
    <property type="component" value="Unassembled WGS sequence"/>
</dbReference>
<evidence type="ECO:0000256" key="1">
    <source>
        <dbReference type="ARBA" id="ARBA00007435"/>
    </source>
</evidence>
<evidence type="ECO:0000259" key="2">
    <source>
        <dbReference type="PROSITE" id="PS50164"/>
    </source>
</evidence>
<organism evidence="3 4">
    <name type="scientific">Candidatus Desulfatibia profunda</name>
    <dbReference type="NCBI Taxonomy" id="2841695"/>
    <lineage>
        <taxon>Bacteria</taxon>
        <taxon>Pseudomonadati</taxon>
        <taxon>Thermodesulfobacteriota</taxon>
        <taxon>Desulfobacteria</taxon>
        <taxon>Desulfobacterales</taxon>
        <taxon>Desulfobacterales incertae sedis</taxon>
        <taxon>Candidatus Desulfatibia</taxon>
    </lineage>
</organism>